<comment type="similarity">
    <text evidence="2">Belongs to the YbaB/EbfC family.</text>
</comment>
<keyword evidence="3" id="KW-0175">Coiled coil</keyword>
<comment type="subunit">
    <text evidence="2">Homodimer.</text>
</comment>
<dbReference type="Pfam" id="PF02575">
    <property type="entry name" value="YbaB_DNA_bd"/>
    <property type="match status" value="1"/>
</dbReference>
<gene>
    <name evidence="4" type="ORF">EFL95_02920</name>
</gene>
<evidence type="ECO:0000313" key="4">
    <source>
        <dbReference type="EMBL" id="RNL81321.1"/>
    </source>
</evidence>
<dbReference type="AlphaFoldDB" id="A0A3N0E0F3"/>
<dbReference type="GO" id="GO:0043590">
    <property type="term" value="C:bacterial nucleoid"/>
    <property type="evidence" value="ECO:0007669"/>
    <property type="project" value="UniProtKB-UniRule"/>
</dbReference>
<comment type="function">
    <text evidence="2">Binds to DNA and alters its conformation. May be involved in regulation of gene expression, nucleoid organization and DNA protection.</text>
</comment>
<dbReference type="NCBIfam" id="TIGR00103">
    <property type="entry name" value="DNA_YbaB_EbfC"/>
    <property type="match status" value="1"/>
</dbReference>
<organism evidence="4 5">
    <name type="scientific">Nocardioides marmorisolisilvae</name>
    <dbReference type="NCBI Taxonomy" id="1542737"/>
    <lineage>
        <taxon>Bacteria</taxon>
        <taxon>Bacillati</taxon>
        <taxon>Actinomycetota</taxon>
        <taxon>Actinomycetes</taxon>
        <taxon>Propionibacteriales</taxon>
        <taxon>Nocardioidaceae</taxon>
        <taxon>Nocardioides</taxon>
    </lineage>
</organism>
<dbReference type="InterPro" id="IPR036894">
    <property type="entry name" value="YbaB-like_sf"/>
</dbReference>
<proteinExistence type="inferred from homology"/>
<accession>A0A3N0E0F3</accession>
<dbReference type="InterPro" id="IPR004401">
    <property type="entry name" value="YbaB/EbfC"/>
</dbReference>
<comment type="subcellular location">
    <subcellularLocation>
        <location evidence="2">Cytoplasm</location>
        <location evidence="2">Nucleoid</location>
    </subcellularLocation>
</comment>
<name>A0A3N0E0F3_9ACTN</name>
<keyword evidence="2" id="KW-0963">Cytoplasm</keyword>
<dbReference type="SUPFAM" id="SSF82607">
    <property type="entry name" value="YbaB-like"/>
    <property type="match status" value="1"/>
</dbReference>
<dbReference type="HAMAP" id="MF_00274">
    <property type="entry name" value="DNA_YbaB_EbfC"/>
    <property type="match status" value="1"/>
</dbReference>
<dbReference type="EMBL" id="RJSG01000001">
    <property type="protein sequence ID" value="RNL81321.1"/>
    <property type="molecule type" value="Genomic_DNA"/>
</dbReference>
<dbReference type="PIRSF" id="PIRSF004555">
    <property type="entry name" value="UCP004555"/>
    <property type="match status" value="1"/>
</dbReference>
<dbReference type="GO" id="GO:0003677">
    <property type="term" value="F:DNA binding"/>
    <property type="evidence" value="ECO:0007669"/>
    <property type="project" value="UniProtKB-UniRule"/>
</dbReference>
<protein>
    <recommendedName>
        <fullName evidence="2">Nucleoid-associated protein EFL95_02920</fullName>
    </recommendedName>
</protein>
<evidence type="ECO:0000313" key="5">
    <source>
        <dbReference type="Proteomes" id="UP000277094"/>
    </source>
</evidence>
<evidence type="ECO:0000256" key="1">
    <source>
        <dbReference type="ARBA" id="ARBA00023125"/>
    </source>
</evidence>
<keyword evidence="5" id="KW-1185">Reference proteome</keyword>
<dbReference type="Gene3D" id="3.30.1310.10">
    <property type="entry name" value="Nucleoid-associated protein YbaB-like domain"/>
    <property type="match status" value="1"/>
</dbReference>
<evidence type="ECO:0000256" key="3">
    <source>
        <dbReference type="SAM" id="Coils"/>
    </source>
</evidence>
<comment type="caution">
    <text evidence="4">The sequence shown here is derived from an EMBL/GenBank/DDBJ whole genome shotgun (WGS) entry which is preliminary data.</text>
</comment>
<sequence length="119" mass="11529">MTNPFGEGGFDLGAMLEQAQQMQNQLLQAQDELAAQTVSGTAGGVSVTLSGVGEVTGVAVVPGTFDGSDPDSLADLGDLVVAAYRDAKAKVDALAAATLGPLSNLGGNLGGGGLPGLGG</sequence>
<feature type="coiled-coil region" evidence="3">
    <location>
        <begin position="12"/>
        <end position="39"/>
    </location>
</feature>
<dbReference type="PANTHER" id="PTHR33449">
    <property type="entry name" value="NUCLEOID-ASSOCIATED PROTEIN YBAB"/>
    <property type="match status" value="1"/>
</dbReference>
<dbReference type="RefSeq" id="WP_123232524.1">
    <property type="nucleotide sequence ID" value="NZ_RJSG01000001.1"/>
</dbReference>
<dbReference type="GO" id="GO:0005829">
    <property type="term" value="C:cytosol"/>
    <property type="evidence" value="ECO:0007669"/>
    <property type="project" value="TreeGrafter"/>
</dbReference>
<dbReference type="PANTHER" id="PTHR33449:SF1">
    <property type="entry name" value="NUCLEOID-ASSOCIATED PROTEIN YBAB"/>
    <property type="match status" value="1"/>
</dbReference>
<reference evidence="4 5" key="1">
    <citation type="submission" date="2018-11" db="EMBL/GenBank/DDBJ databases">
        <authorList>
            <person name="Li F."/>
        </authorList>
    </citation>
    <scope>NUCLEOTIDE SEQUENCE [LARGE SCALE GENOMIC DNA]</scope>
    <source>
        <strain evidence="4 5">KIS18-7</strain>
    </source>
</reference>
<dbReference type="Proteomes" id="UP000277094">
    <property type="component" value="Unassembled WGS sequence"/>
</dbReference>
<evidence type="ECO:0000256" key="2">
    <source>
        <dbReference type="HAMAP-Rule" id="MF_00274"/>
    </source>
</evidence>
<keyword evidence="1 2" id="KW-0238">DNA-binding</keyword>
<dbReference type="OrthoDB" id="3788593at2"/>